<keyword evidence="6" id="KW-1185">Reference proteome</keyword>
<dbReference type="InterPro" id="IPR028082">
    <property type="entry name" value="Peripla_BP_I"/>
</dbReference>
<evidence type="ECO:0000256" key="1">
    <source>
        <dbReference type="ARBA" id="ARBA00023015"/>
    </source>
</evidence>
<dbReference type="InterPro" id="IPR001761">
    <property type="entry name" value="Peripla_BP/Lac1_sug-bd_dom"/>
</dbReference>
<dbReference type="SUPFAM" id="SSF47413">
    <property type="entry name" value="lambda repressor-like DNA-binding domains"/>
    <property type="match status" value="1"/>
</dbReference>
<dbReference type="SUPFAM" id="SSF53822">
    <property type="entry name" value="Periplasmic binding protein-like I"/>
    <property type="match status" value="1"/>
</dbReference>
<keyword evidence="3" id="KW-0804">Transcription</keyword>
<dbReference type="Pfam" id="PF00532">
    <property type="entry name" value="Peripla_BP_1"/>
    <property type="match status" value="1"/>
</dbReference>
<evidence type="ECO:0000259" key="4">
    <source>
        <dbReference type="PROSITE" id="PS50932"/>
    </source>
</evidence>
<dbReference type="PANTHER" id="PTHR30146:SF109">
    <property type="entry name" value="HTH-TYPE TRANSCRIPTIONAL REGULATOR GALS"/>
    <property type="match status" value="1"/>
</dbReference>
<evidence type="ECO:0000313" key="6">
    <source>
        <dbReference type="Proteomes" id="UP001610063"/>
    </source>
</evidence>
<dbReference type="Pfam" id="PF00356">
    <property type="entry name" value="LacI"/>
    <property type="match status" value="1"/>
</dbReference>
<name>A0ABW7N594_9BACT</name>
<keyword evidence="2 5" id="KW-0238">DNA-binding</keyword>
<dbReference type="Proteomes" id="UP001610063">
    <property type="component" value="Unassembled WGS sequence"/>
</dbReference>
<keyword evidence="1" id="KW-0805">Transcription regulation</keyword>
<dbReference type="Gene3D" id="1.10.260.40">
    <property type="entry name" value="lambda repressor-like DNA-binding domains"/>
    <property type="match status" value="1"/>
</dbReference>
<protein>
    <submittedName>
        <fullName evidence="5">LacI family DNA-binding transcriptional regulator</fullName>
    </submittedName>
</protein>
<dbReference type="SMART" id="SM00354">
    <property type="entry name" value="HTH_LACI"/>
    <property type="match status" value="1"/>
</dbReference>
<dbReference type="CDD" id="cd01392">
    <property type="entry name" value="HTH_LacI"/>
    <property type="match status" value="1"/>
</dbReference>
<evidence type="ECO:0000256" key="2">
    <source>
        <dbReference type="ARBA" id="ARBA00023125"/>
    </source>
</evidence>
<reference evidence="5 6" key="1">
    <citation type="journal article" date="2013" name="Int. J. Syst. Evol. Microbiol.">
        <title>Marinoscillum luteum sp. nov., isolated from marine sediment.</title>
        <authorList>
            <person name="Cha I.T."/>
            <person name="Park S.J."/>
            <person name="Kim S.J."/>
            <person name="Kim J.G."/>
            <person name="Jung M.Y."/>
            <person name="Shin K.S."/>
            <person name="Kwon K.K."/>
            <person name="Yang S.H."/>
            <person name="Seo Y.S."/>
            <person name="Rhee S.K."/>
        </authorList>
    </citation>
    <scope>NUCLEOTIDE SEQUENCE [LARGE SCALE GENOMIC DNA]</scope>
    <source>
        <strain evidence="5 6">KCTC 23939</strain>
    </source>
</reference>
<accession>A0ABW7N594</accession>
<comment type="caution">
    <text evidence="5">The sequence shown here is derived from an EMBL/GenBank/DDBJ whole genome shotgun (WGS) entry which is preliminary data.</text>
</comment>
<dbReference type="GO" id="GO:0003677">
    <property type="term" value="F:DNA binding"/>
    <property type="evidence" value="ECO:0007669"/>
    <property type="project" value="UniProtKB-KW"/>
</dbReference>
<dbReference type="Gene3D" id="3.40.50.2300">
    <property type="match status" value="2"/>
</dbReference>
<organism evidence="5 6">
    <name type="scientific">Marinoscillum luteum</name>
    <dbReference type="NCBI Taxonomy" id="861051"/>
    <lineage>
        <taxon>Bacteria</taxon>
        <taxon>Pseudomonadati</taxon>
        <taxon>Bacteroidota</taxon>
        <taxon>Cytophagia</taxon>
        <taxon>Cytophagales</taxon>
        <taxon>Reichenbachiellaceae</taxon>
        <taxon>Marinoscillum</taxon>
    </lineage>
</organism>
<feature type="domain" description="HTH lacI-type" evidence="4">
    <location>
        <begin position="6"/>
        <end position="60"/>
    </location>
</feature>
<dbReference type="CDD" id="cd06267">
    <property type="entry name" value="PBP1_LacI_sugar_binding-like"/>
    <property type="match status" value="1"/>
</dbReference>
<evidence type="ECO:0000256" key="3">
    <source>
        <dbReference type="ARBA" id="ARBA00023163"/>
    </source>
</evidence>
<dbReference type="EMBL" id="JBIPKE010000005">
    <property type="protein sequence ID" value="MFH6981864.1"/>
    <property type="molecule type" value="Genomic_DNA"/>
</dbReference>
<dbReference type="PROSITE" id="PS50932">
    <property type="entry name" value="HTH_LACI_2"/>
    <property type="match status" value="1"/>
</dbReference>
<dbReference type="InterPro" id="IPR010982">
    <property type="entry name" value="Lambda_DNA-bd_dom_sf"/>
</dbReference>
<dbReference type="RefSeq" id="WP_159584419.1">
    <property type="nucleotide sequence ID" value="NZ_JBIPKE010000005.1"/>
</dbReference>
<proteinExistence type="predicted"/>
<evidence type="ECO:0000313" key="5">
    <source>
        <dbReference type="EMBL" id="MFH6981864.1"/>
    </source>
</evidence>
<dbReference type="InterPro" id="IPR000843">
    <property type="entry name" value="HTH_LacI"/>
</dbReference>
<sequence>MKGKKTTIHEIAKELNTTASTVSRALNNNPRISEETKKKVFAMAEKLGYEPNTMAASLRKGRSQIIGIIVPYADRIFFSSVIRGIEEEVKKSGYNVIICQSYEKIDNEIDDVNALLSAQVAGIIISLSRETSTYDHLKKVIQKNKTLVLFDRTTDALNTSCVAIDDYQGAYSSVSHLIENGYKKIAFFSGNKKVSIFRERFRGYLAALKDHNLPVVDDYIIEVPSDVEQGKLVTEKLMSLPVKPDAIFSSSDFSALGATKWLLQNNYRIPEDIGIVGFGNDPFTQYLEPTISSVDQKGKEMGKTAAQVFLEQVEGRNSIHRKVLLSPELIIRESSTKRSINKMVI</sequence>
<gene>
    <name evidence="5" type="ORF">ACHKAR_00365</name>
</gene>
<dbReference type="PANTHER" id="PTHR30146">
    <property type="entry name" value="LACI-RELATED TRANSCRIPTIONAL REPRESSOR"/>
    <property type="match status" value="1"/>
</dbReference>